<dbReference type="PANTHER" id="PTHR33840:SF1">
    <property type="entry name" value="TLE1 PHOSPHOLIPASE DOMAIN-CONTAINING PROTEIN"/>
    <property type="match status" value="1"/>
</dbReference>
<feature type="domain" description="T6SS Phospholipase effector Tle1-like catalytic" evidence="1">
    <location>
        <begin position="3"/>
        <end position="256"/>
    </location>
</feature>
<dbReference type="InterPro" id="IPR018712">
    <property type="entry name" value="Tle1-like_cat"/>
</dbReference>
<gene>
    <name evidence="2" type="ORF">UC8_00760</name>
</gene>
<dbReference type="Pfam" id="PF09994">
    <property type="entry name" value="T6SS_Tle1-like_cat"/>
    <property type="match status" value="1"/>
</dbReference>
<proteinExistence type="predicted"/>
<evidence type="ECO:0000313" key="3">
    <source>
        <dbReference type="Proteomes" id="UP000325286"/>
    </source>
</evidence>
<evidence type="ECO:0000259" key="1">
    <source>
        <dbReference type="Pfam" id="PF09994"/>
    </source>
</evidence>
<dbReference type="OrthoDB" id="4378831at2"/>
<dbReference type="SUPFAM" id="SSF53474">
    <property type="entry name" value="alpha/beta-Hydrolases"/>
    <property type="match status" value="1"/>
</dbReference>
<dbReference type="InterPro" id="IPR029058">
    <property type="entry name" value="AB_hydrolase_fold"/>
</dbReference>
<keyword evidence="3" id="KW-1185">Reference proteome</keyword>
<accession>A0A5B9QW11</accession>
<dbReference type="EMBL" id="CP042914">
    <property type="protein sequence ID" value="QEG38123.1"/>
    <property type="molecule type" value="Genomic_DNA"/>
</dbReference>
<organism evidence="2 3">
    <name type="scientific">Roseimaritima ulvae</name>
    <dbReference type="NCBI Taxonomy" id="980254"/>
    <lineage>
        <taxon>Bacteria</taxon>
        <taxon>Pseudomonadati</taxon>
        <taxon>Planctomycetota</taxon>
        <taxon>Planctomycetia</taxon>
        <taxon>Pirellulales</taxon>
        <taxon>Pirellulaceae</taxon>
        <taxon>Roseimaritima</taxon>
    </lineage>
</organism>
<protein>
    <recommendedName>
        <fullName evidence="1">T6SS Phospholipase effector Tle1-like catalytic domain-containing protein</fullName>
    </recommendedName>
</protein>
<dbReference type="KEGG" id="rul:UC8_00760"/>
<dbReference type="Proteomes" id="UP000325286">
    <property type="component" value="Chromosome"/>
</dbReference>
<sequence>MAKNIVVCCDGTGNQFSVDKTNVLRLHDALCKDDPTQQVAFYAPGVGTFSPSMAWTRPGRAFGKLMGLALGIGYRQTIEDAYWFIVENYEPGDRICLFGFSRGAYTARVVAALLHGVGVLQRGNRHLVRYALAEIELHKRDKLKFQHLGRFRKQFSQSFAKKPFIFLGLWDTVSSVSWAYDYLRYAFTASNRSVDVVRHAVSIDERRAFYSQNLFSRREGQDFKEVWFAGVHSDVGGGYPEDESGLAKIALEWMLVQARDFGGVLLDEARVERVLADGCAPNHRGVLHRSLTWKWWPAEFFPKQRYPSPLPRPHLFRRRRLAARFKPGADPPKCRIHESVIERKKEGRLNYQPSNWPSEFEVESRVRF</sequence>
<evidence type="ECO:0000313" key="2">
    <source>
        <dbReference type="EMBL" id="QEG38123.1"/>
    </source>
</evidence>
<dbReference type="RefSeq" id="WP_084427041.1">
    <property type="nucleotide sequence ID" value="NZ_CP042914.1"/>
</dbReference>
<name>A0A5B9QW11_9BACT</name>
<reference evidence="2 3" key="1">
    <citation type="submission" date="2019-08" db="EMBL/GenBank/DDBJ databases">
        <title>Deep-cultivation of Planctomycetes and their phenomic and genomic characterization uncovers novel biology.</title>
        <authorList>
            <person name="Wiegand S."/>
            <person name="Jogler M."/>
            <person name="Boedeker C."/>
            <person name="Pinto D."/>
            <person name="Vollmers J."/>
            <person name="Rivas-Marin E."/>
            <person name="Kohn T."/>
            <person name="Peeters S.H."/>
            <person name="Heuer A."/>
            <person name="Rast P."/>
            <person name="Oberbeckmann S."/>
            <person name="Bunk B."/>
            <person name="Jeske O."/>
            <person name="Meyerdierks A."/>
            <person name="Storesund J.E."/>
            <person name="Kallscheuer N."/>
            <person name="Luecker S."/>
            <person name="Lage O.M."/>
            <person name="Pohl T."/>
            <person name="Merkel B.J."/>
            <person name="Hornburger P."/>
            <person name="Mueller R.-W."/>
            <person name="Bruemmer F."/>
            <person name="Labrenz M."/>
            <person name="Spormann A.M."/>
            <person name="Op den Camp H."/>
            <person name="Overmann J."/>
            <person name="Amann R."/>
            <person name="Jetten M.S.M."/>
            <person name="Mascher T."/>
            <person name="Medema M.H."/>
            <person name="Devos D.P."/>
            <person name="Kaster A.-K."/>
            <person name="Ovreas L."/>
            <person name="Rohde M."/>
            <person name="Galperin M.Y."/>
            <person name="Jogler C."/>
        </authorList>
    </citation>
    <scope>NUCLEOTIDE SEQUENCE [LARGE SCALE GENOMIC DNA]</scope>
    <source>
        <strain evidence="2 3">UC8</strain>
    </source>
</reference>
<dbReference type="PANTHER" id="PTHR33840">
    <property type="match status" value="1"/>
</dbReference>
<dbReference type="AlphaFoldDB" id="A0A5B9QW11"/>